<evidence type="ECO:0000313" key="3">
    <source>
        <dbReference type="Proteomes" id="UP000535543"/>
    </source>
</evidence>
<dbReference type="RefSeq" id="WP_169586494.1">
    <property type="nucleotide sequence ID" value="NZ_VCQU01000003.1"/>
</dbReference>
<dbReference type="InterPro" id="IPR023753">
    <property type="entry name" value="FAD/NAD-binding_dom"/>
</dbReference>
<dbReference type="PRINTS" id="PR00368">
    <property type="entry name" value="FADPNR"/>
</dbReference>
<keyword evidence="3" id="KW-1185">Reference proteome</keyword>
<feature type="domain" description="FAD/NAD(P)-binding" evidence="1">
    <location>
        <begin position="8"/>
        <end position="205"/>
    </location>
</feature>
<organism evidence="2 3">
    <name type="scientific">Antrihabitans stalactiti</name>
    <dbReference type="NCBI Taxonomy" id="2584121"/>
    <lineage>
        <taxon>Bacteria</taxon>
        <taxon>Bacillati</taxon>
        <taxon>Actinomycetota</taxon>
        <taxon>Actinomycetes</taxon>
        <taxon>Mycobacteriales</taxon>
        <taxon>Nocardiaceae</taxon>
        <taxon>Antrihabitans</taxon>
    </lineage>
</organism>
<dbReference type="Proteomes" id="UP000535543">
    <property type="component" value="Unassembled WGS sequence"/>
</dbReference>
<proteinExistence type="predicted"/>
<evidence type="ECO:0000313" key="2">
    <source>
        <dbReference type="EMBL" id="NMN95532.1"/>
    </source>
</evidence>
<dbReference type="GO" id="GO:0016491">
    <property type="term" value="F:oxidoreductase activity"/>
    <property type="evidence" value="ECO:0007669"/>
    <property type="project" value="InterPro"/>
</dbReference>
<dbReference type="AlphaFoldDB" id="A0A848KFQ5"/>
<sequence length="521" mass="57597">MAAPQPDYEVVVIGAGVGGICAGVRLKQAGIDNFLIVDRADDLGGTWRDNTYPGVAVDIPSIAYQYTFDRNPNWSRVFAPGAEVQAYHNRVVDKFGLRPHFRFRADVQAERWDDDMHYWHLTLGDGSQLTARFVVSAVGPFLNPKKSPGLAGLESFSGVKVVPSQWQPEHDIRGKRVGVIGTGATGVQLAGHIAAEVESMVVFQRTPVYCVPKPDFAIPRPVRFALHVPGLSAGIHGIAQAVMQIGTVALFYTPARLMQPAMRGFDRTSRRLYSAYLRRVVDDPTTAAKLLPNFGPFGNRPTLNSSFPRAFNRDNVTLETTPIERIVPEGVKTTDGTVHEFDYLVTAVGWELFSEPTSYARGRVVGSRGADLGEFFTSNGMKAYESVAVPGFPNRWIIVGPYSWTGNGGWHGLVENAVTHVVRAIRLAGDRGATRTEVRPAALDRFHARMLHRGRNLKYYFTELNAGVHSYWVNADNEIPILRASTILQARRASRSFPADDYTYSRVSETTEHVRELSIQA</sequence>
<dbReference type="InterPro" id="IPR051209">
    <property type="entry name" value="FAD-bind_Monooxygenase_sf"/>
</dbReference>
<dbReference type="PANTHER" id="PTHR42877:SF4">
    <property type="entry name" value="FAD_NAD(P)-BINDING DOMAIN-CONTAINING PROTEIN-RELATED"/>
    <property type="match status" value="1"/>
</dbReference>
<protein>
    <submittedName>
        <fullName evidence="2">NAD(P)/FAD-dependent oxidoreductase</fullName>
    </submittedName>
</protein>
<dbReference type="PANTHER" id="PTHR42877">
    <property type="entry name" value="L-ORNITHINE N(5)-MONOOXYGENASE-RELATED"/>
    <property type="match status" value="1"/>
</dbReference>
<name>A0A848KFQ5_9NOCA</name>
<accession>A0A848KFQ5</accession>
<dbReference type="Gene3D" id="3.50.50.60">
    <property type="entry name" value="FAD/NAD(P)-binding domain"/>
    <property type="match status" value="3"/>
</dbReference>
<dbReference type="Pfam" id="PF07992">
    <property type="entry name" value="Pyr_redox_2"/>
    <property type="match status" value="1"/>
</dbReference>
<evidence type="ECO:0000259" key="1">
    <source>
        <dbReference type="Pfam" id="PF07992"/>
    </source>
</evidence>
<dbReference type="InterPro" id="IPR036188">
    <property type="entry name" value="FAD/NAD-bd_sf"/>
</dbReference>
<dbReference type="EMBL" id="VCQU01000003">
    <property type="protein sequence ID" value="NMN95532.1"/>
    <property type="molecule type" value="Genomic_DNA"/>
</dbReference>
<reference evidence="2 3" key="2">
    <citation type="submission" date="2020-06" db="EMBL/GenBank/DDBJ databases">
        <title>Antribacter stalactiti gen. nov., sp. nov., a new member of the family Nacardiaceae isolated from a cave.</title>
        <authorList>
            <person name="Kim I.S."/>
        </authorList>
    </citation>
    <scope>NUCLEOTIDE SEQUENCE [LARGE SCALE GENOMIC DNA]</scope>
    <source>
        <strain evidence="2 3">YC2-7</strain>
    </source>
</reference>
<dbReference type="SUPFAM" id="SSF51905">
    <property type="entry name" value="FAD/NAD(P)-binding domain"/>
    <property type="match status" value="3"/>
</dbReference>
<gene>
    <name evidence="2" type="ORF">FGL95_10860</name>
</gene>
<comment type="caution">
    <text evidence="2">The sequence shown here is derived from an EMBL/GenBank/DDBJ whole genome shotgun (WGS) entry which is preliminary data.</text>
</comment>
<reference evidence="2 3" key="1">
    <citation type="submission" date="2019-05" db="EMBL/GenBank/DDBJ databases">
        <authorList>
            <person name="Lee S.D."/>
        </authorList>
    </citation>
    <scope>NUCLEOTIDE SEQUENCE [LARGE SCALE GENOMIC DNA]</scope>
    <source>
        <strain evidence="2 3">YC2-7</strain>
    </source>
</reference>
<dbReference type="PRINTS" id="PR00411">
    <property type="entry name" value="PNDRDTASEI"/>
</dbReference>